<dbReference type="Proteomes" id="UP000625711">
    <property type="component" value="Unassembled WGS sequence"/>
</dbReference>
<dbReference type="GO" id="GO:0003993">
    <property type="term" value="F:acid phosphatase activity"/>
    <property type="evidence" value="ECO:0007669"/>
    <property type="project" value="UniProtKB-EC"/>
</dbReference>
<comment type="catalytic activity">
    <reaction evidence="1">
        <text>a phosphate monoester + H2O = an alcohol + phosphate</text>
        <dbReference type="Rhea" id="RHEA:15017"/>
        <dbReference type="ChEBI" id="CHEBI:15377"/>
        <dbReference type="ChEBI" id="CHEBI:30879"/>
        <dbReference type="ChEBI" id="CHEBI:43474"/>
        <dbReference type="ChEBI" id="CHEBI:67140"/>
        <dbReference type="EC" id="3.1.3.2"/>
    </reaction>
</comment>
<dbReference type="PROSITE" id="PS00616">
    <property type="entry name" value="HIS_ACID_PHOSPHAT_1"/>
    <property type="match status" value="1"/>
</dbReference>
<evidence type="ECO:0000256" key="4">
    <source>
        <dbReference type="ARBA" id="ARBA00022729"/>
    </source>
</evidence>
<dbReference type="PANTHER" id="PTHR11567">
    <property type="entry name" value="ACID PHOSPHATASE-RELATED"/>
    <property type="match status" value="1"/>
</dbReference>
<feature type="chain" id="PRO_5032571312" description="acid phosphatase" evidence="8">
    <location>
        <begin position="20"/>
        <end position="394"/>
    </location>
</feature>
<dbReference type="InterPro" id="IPR000560">
    <property type="entry name" value="His_Pase_clade-2"/>
</dbReference>
<comment type="caution">
    <text evidence="9">The sequence shown here is derived from an EMBL/GenBank/DDBJ whole genome shotgun (WGS) entry which is preliminary data.</text>
</comment>
<evidence type="ECO:0000256" key="6">
    <source>
        <dbReference type="ARBA" id="ARBA00023157"/>
    </source>
</evidence>
<dbReference type="Pfam" id="PF00328">
    <property type="entry name" value="His_Phos_2"/>
    <property type="match status" value="1"/>
</dbReference>
<dbReference type="SUPFAM" id="SSF53254">
    <property type="entry name" value="Phosphoglycerate mutase-like"/>
    <property type="match status" value="1"/>
</dbReference>
<protein>
    <recommendedName>
        <fullName evidence="3">acid phosphatase</fullName>
        <ecNumber evidence="3">3.1.3.2</ecNumber>
    </recommendedName>
</protein>
<proteinExistence type="inferred from homology"/>
<reference evidence="9" key="1">
    <citation type="submission" date="2020-08" db="EMBL/GenBank/DDBJ databases">
        <title>Genome sequencing and assembly of the red palm weevil Rhynchophorus ferrugineus.</title>
        <authorList>
            <person name="Dias G.B."/>
            <person name="Bergman C.M."/>
            <person name="Manee M."/>
        </authorList>
    </citation>
    <scope>NUCLEOTIDE SEQUENCE</scope>
    <source>
        <strain evidence="9">AA-2017</strain>
        <tissue evidence="9">Whole larva</tissue>
    </source>
</reference>
<sequence length="394" mass="46120">MVYTGVLLVFCAIFQLIGGQRIYGHIHGHHHNTQYQWSFHPISNINAEKESTLELVHVLFRHGERNPDADSLYPTNPYYNESNYPEGYGQLTNEGKRTEYNIGLALRRRYNHFLGPDWNIKYVEGRSSDYNRTKMSLLLVLAGLYPPRNDQVWSSLLWQPIPYNYVPRSQDKELFPFSGCNEKLMTMMKQLYVSPELAPYLERYSELFEILSAHTQRKMDIVQAFLLYVGFHIQEELGFPLEEWTKAVYPEPLHSAAVDMYYIMTNNTLFRRISTGYFLRKILADTKAKIDNVPSMKERRLYLYSGHEMNIATLLLSLDILKVSDVPPYGSYIIFELHRINNIPGLKLFYQDYKQNEPKPIKIPGCDYFCPYDDFYQLVEEILPESDADCYSAV</sequence>
<feature type="signal peptide" evidence="8">
    <location>
        <begin position="1"/>
        <end position="19"/>
    </location>
</feature>
<evidence type="ECO:0000256" key="1">
    <source>
        <dbReference type="ARBA" id="ARBA00000032"/>
    </source>
</evidence>
<keyword evidence="6" id="KW-1015">Disulfide bond</keyword>
<dbReference type="PANTHER" id="PTHR11567:SF211">
    <property type="entry name" value="PROSTATIC ACID PHOSPHATASE"/>
    <property type="match status" value="1"/>
</dbReference>
<evidence type="ECO:0000256" key="5">
    <source>
        <dbReference type="ARBA" id="ARBA00022801"/>
    </source>
</evidence>
<name>A0A834ILH0_RHYFE</name>
<keyword evidence="10" id="KW-1185">Reference proteome</keyword>
<evidence type="ECO:0000256" key="3">
    <source>
        <dbReference type="ARBA" id="ARBA00012646"/>
    </source>
</evidence>
<evidence type="ECO:0000256" key="7">
    <source>
        <dbReference type="ARBA" id="ARBA00023180"/>
    </source>
</evidence>
<keyword evidence="4 8" id="KW-0732">Signal</keyword>
<gene>
    <name evidence="9" type="ORF">GWI33_006671</name>
</gene>
<dbReference type="EMBL" id="JAACXV010000335">
    <property type="protein sequence ID" value="KAF7279865.1"/>
    <property type="molecule type" value="Genomic_DNA"/>
</dbReference>
<evidence type="ECO:0000256" key="8">
    <source>
        <dbReference type="SAM" id="SignalP"/>
    </source>
</evidence>
<dbReference type="InterPro" id="IPR033379">
    <property type="entry name" value="Acid_Pase_AS"/>
</dbReference>
<keyword evidence="7" id="KW-0325">Glycoprotein</keyword>
<dbReference type="EC" id="3.1.3.2" evidence="3"/>
<accession>A0A834ILH0</accession>
<evidence type="ECO:0000313" key="10">
    <source>
        <dbReference type="Proteomes" id="UP000625711"/>
    </source>
</evidence>
<dbReference type="InterPro" id="IPR050645">
    <property type="entry name" value="Histidine_acid_phosphatase"/>
</dbReference>
<organism evidence="9 10">
    <name type="scientific">Rhynchophorus ferrugineus</name>
    <name type="common">Red palm weevil</name>
    <name type="synonym">Curculio ferrugineus</name>
    <dbReference type="NCBI Taxonomy" id="354439"/>
    <lineage>
        <taxon>Eukaryota</taxon>
        <taxon>Metazoa</taxon>
        <taxon>Ecdysozoa</taxon>
        <taxon>Arthropoda</taxon>
        <taxon>Hexapoda</taxon>
        <taxon>Insecta</taxon>
        <taxon>Pterygota</taxon>
        <taxon>Neoptera</taxon>
        <taxon>Endopterygota</taxon>
        <taxon>Coleoptera</taxon>
        <taxon>Polyphaga</taxon>
        <taxon>Cucujiformia</taxon>
        <taxon>Curculionidae</taxon>
        <taxon>Dryophthorinae</taxon>
        <taxon>Rhynchophorus</taxon>
    </lineage>
</organism>
<keyword evidence="5" id="KW-0378">Hydrolase</keyword>
<evidence type="ECO:0000256" key="2">
    <source>
        <dbReference type="ARBA" id="ARBA00005375"/>
    </source>
</evidence>
<dbReference type="Gene3D" id="3.40.50.1240">
    <property type="entry name" value="Phosphoglycerate mutase-like"/>
    <property type="match status" value="1"/>
</dbReference>
<dbReference type="OrthoDB" id="10257284at2759"/>
<dbReference type="CDD" id="cd07061">
    <property type="entry name" value="HP_HAP_like"/>
    <property type="match status" value="1"/>
</dbReference>
<evidence type="ECO:0000313" key="9">
    <source>
        <dbReference type="EMBL" id="KAF7279865.1"/>
    </source>
</evidence>
<dbReference type="InterPro" id="IPR029033">
    <property type="entry name" value="His_PPase_superfam"/>
</dbReference>
<comment type="similarity">
    <text evidence="2">Belongs to the histidine acid phosphatase family.</text>
</comment>
<dbReference type="AlphaFoldDB" id="A0A834ILH0"/>